<dbReference type="AlphaFoldDB" id="A0A2H0ND20"/>
<dbReference type="InterPro" id="IPR045864">
    <property type="entry name" value="aa-tRNA-synth_II/BPL/LPL"/>
</dbReference>
<comment type="caution">
    <text evidence="7">The sequence shown here is derived from an EMBL/GenBank/DDBJ whole genome shotgun (WGS) entry which is preliminary data.</text>
</comment>
<dbReference type="GO" id="GO:0006421">
    <property type="term" value="P:asparaginyl-tRNA aminoacylation"/>
    <property type="evidence" value="ECO:0007669"/>
    <property type="project" value="TreeGrafter"/>
</dbReference>
<name>A0A2H0ND20_9BACT</name>
<dbReference type="InterPro" id="IPR006195">
    <property type="entry name" value="aa-tRNA-synth_II"/>
</dbReference>
<proteinExistence type="predicted"/>
<reference evidence="7 8" key="1">
    <citation type="submission" date="2017-09" db="EMBL/GenBank/DDBJ databases">
        <title>Depth-based differentiation of microbial function through sediment-hosted aquifers and enrichment of novel symbionts in the deep terrestrial subsurface.</title>
        <authorList>
            <person name="Probst A.J."/>
            <person name="Ladd B."/>
            <person name="Jarett J.K."/>
            <person name="Geller-Mcgrath D.E."/>
            <person name="Sieber C.M."/>
            <person name="Emerson J.B."/>
            <person name="Anantharaman K."/>
            <person name="Thomas B.C."/>
            <person name="Malmstrom R."/>
            <person name="Stieglmeier M."/>
            <person name="Klingl A."/>
            <person name="Woyke T."/>
            <person name="Ryan C.M."/>
            <person name="Banfield J.F."/>
        </authorList>
    </citation>
    <scope>NUCLEOTIDE SEQUENCE [LARGE SCALE GENOMIC DNA]</scope>
    <source>
        <strain evidence="7">CG11_big_fil_rev_8_21_14_0_20_36_20</strain>
    </source>
</reference>
<evidence type="ECO:0000256" key="2">
    <source>
        <dbReference type="ARBA" id="ARBA00022741"/>
    </source>
</evidence>
<keyword evidence="5" id="KW-0030">Aminoacyl-tRNA synthetase</keyword>
<dbReference type="PROSITE" id="PS50862">
    <property type="entry name" value="AA_TRNA_LIGASE_II"/>
    <property type="match status" value="1"/>
</dbReference>
<evidence type="ECO:0000256" key="4">
    <source>
        <dbReference type="ARBA" id="ARBA00022917"/>
    </source>
</evidence>
<dbReference type="PRINTS" id="PR01042">
    <property type="entry name" value="TRNASYNTHASP"/>
</dbReference>
<dbReference type="InterPro" id="IPR002312">
    <property type="entry name" value="Asp/Asn-tRNA-synth_IIb"/>
</dbReference>
<evidence type="ECO:0000256" key="5">
    <source>
        <dbReference type="ARBA" id="ARBA00023146"/>
    </source>
</evidence>
<evidence type="ECO:0000313" key="8">
    <source>
        <dbReference type="Proteomes" id="UP000230564"/>
    </source>
</evidence>
<dbReference type="PANTHER" id="PTHR22594">
    <property type="entry name" value="ASPARTYL/LYSYL-TRNA SYNTHETASE"/>
    <property type="match status" value="1"/>
</dbReference>
<sequence>MNKTQIARLEGFVLKEAEKFFLRQGFTPLYPPKIVRASGACENINTLFEISVDDNHQWFNRNAYLSQTGQLYLEAMVPSLKKVYCVGPSFRAEPKIDNRHLTEFTMLEIEFAGDFEDLLKYIESLVYYLTQKVSQCPTAEDKFGLSQDNLFRLTQCPAKFKRFTYDQAIKKLQQLGEDIEWGNDISSQREKLLVATVDNQPFFITHYPDPMHEDGQNIEVEKFFNMLPSKDKPGRVLSADLILPFGGESVGAAARVHILDELINRLQNSKMFKRLEAKGGDLTDFEWYINQIKNNGAVPHAGCGFGMSRVMQYLSGQTDITQAVTFPTNKGNII</sequence>
<dbReference type="Pfam" id="PF00152">
    <property type="entry name" value="tRNA-synt_2"/>
    <property type="match status" value="1"/>
</dbReference>
<dbReference type="InterPro" id="IPR004364">
    <property type="entry name" value="Aa-tRNA-synt_II"/>
</dbReference>
<evidence type="ECO:0000313" key="7">
    <source>
        <dbReference type="EMBL" id="PIR06793.1"/>
    </source>
</evidence>
<dbReference type="GO" id="GO:0005524">
    <property type="term" value="F:ATP binding"/>
    <property type="evidence" value="ECO:0007669"/>
    <property type="project" value="UniProtKB-KW"/>
</dbReference>
<dbReference type="Proteomes" id="UP000230564">
    <property type="component" value="Unassembled WGS sequence"/>
</dbReference>
<keyword evidence="4" id="KW-0648">Protein biosynthesis</keyword>
<keyword evidence="2" id="KW-0547">Nucleotide-binding</keyword>
<dbReference type="Gene3D" id="3.30.930.10">
    <property type="entry name" value="Bira Bifunctional Protein, Domain 2"/>
    <property type="match status" value="1"/>
</dbReference>
<keyword evidence="1" id="KW-0436">Ligase</keyword>
<dbReference type="GO" id="GO:0004816">
    <property type="term" value="F:asparagine-tRNA ligase activity"/>
    <property type="evidence" value="ECO:0007669"/>
    <property type="project" value="TreeGrafter"/>
</dbReference>
<dbReference type="PANTHER" id="PTHR22594:SF34">
    <property type="entry name" value="ASPARAGINE--TRNA LIGASE, MITOCHONDRIAL-RELATED"/>
    <property type="match status" value="1"/>
</dbReference>
<gene>
    <name evidence="7" type="ORF">COV55_02375</name>
</gene>
<keyword evidence="3" id="KW-0067">ATP-binding</keyword>
<protein>
    <recommendedName>
        <fullName evidence="6">Aminoacyl-transfer RNA synthetases class-II family profile domain-containing protein</fullName>
    </recommendedName>
</protein>
<dbReference type="SUPFAM" id="SSF55681">
    <property type="entry name" value="Class II aaRS and biotin synthetases"/>
    <property type="match status" value="1"/>
</dbReference>
<dbReference type="EMBL" id="PCWQ01000009">
    <property type="protein sequence ID" value="PIR06793.1"/>
    <property type="molecule type" value="Genomic_DNA"/>
</dbReference>
<accession>A0A2H0ND20</accession>
<organism evidence="7 8">
    <name type="scientific">Candidatus Komeilibacteria bacterium CG11_big_fil_rev_8_21_14_0_20_36_20</name>
    <dbReference type="NCBI Taxonomy" id="1974477"/>
    <lineage>
        <taxon>Bacteria</taxon>
        <taxon>Candidatus Komeiliibacteriota</taxon>
    </lineage>
</organism>
<evidence type="ECO:0000256" key="1">
    <source>
        <dbReference type="ARBA" id="ARBA00022598"/>
    </source>
</evidence>
<evidence type="ECO:0000256" key="3">
    <source>
        <dbReference type="ARBA" id="ARBA00022840"/>
    </source>
</evidence>
<evidence type="ECO:0000259" key="6">
    <source>
        <dbReference type="PROSITE" id="PS50862"/>
    </source>
</evidence>
<feature type="domain" description="Aminoacyl-transfer RNA synthetases class-II family profile" evidence="6">
    <location>
        <begin position="13"/>
        <end position="327"/>
    </location>
</feature>